<gene>
    <name evidence="3" type="ORF">TWF730_010522</name>
</gene>
<dbReference type="PROSITE" id="PS51186">
    <property type="entry name" value="GNAT"/>
    <property type="match status" value="1"/>
</dbReference>
<dbReference type="Pfam" id="PF00583">
    <property type="entry name" value="Acetyltransf_1"/>
    <property type="match status" value="1"/>
</dbReference>
<evidence type="ECO:0000256" key="1">
    <source>
        <dbReference type="SAM" id="MobiDB-lite"/>
    </source>
</evidence>
<protein>
    <recommendedName>
        <fullName evidence="2">N-acetyltransferase domain-containing protein</fullName>
    </recommendedName>
</protein>
<sequence length="244" mass="27284">MQQSNASSPSYRIAPATVTHVPQITAIVDHYILHTTTNFAFRPLPEKHYQHVLVDNYDHRRLPFLVAIEDNEPANDNNDTRTEGKESEREEKVIGFTTVTTWIPSKLGYAHTLELSLYISPAQRGCGVGTALLTALIAHLENNEYFTFSEGGAPAPHSSGPNEIHGGEKYIYGIPVKCKQLLALMAVDEDATLDGQVCKFYERRGFESMGILKGIGWKFGKRRDVRMLSRELNVGCTPEDADQY</sequence>
<feature type="domain" description="N-acetyltransferase" evidence="2">
    <location>
        <begin position="52"/>
        <end position="226"/>
    </location>
</feature>
<evidence type="ECO:0000259" key="2">
    <source>
        <dbReference type="PROSITE" id="PS51186"/>
    </source>
</evidence>
<evidence type="ECO:0000313" key="4">
    <source>
        <dbReference type="Proteomes" id="UP001373714"/>
    </source>
</evidence>
<reference evidence="3 4" key="1">
    <citation type="submission" date="2019-10" db="EMBL/GenBank/DDBJ databases">
        <authorList>
            <person name="Palmer J.M."/>
        </authorList>
    </citation>
    <scope>NUCLEOTIDE SEQUENCE [LARGE SCALE GENOMIC DNA]</scope>
    <source>
        <strain evidence="3 4">TWF730</strain>
    </source>
</reference>
<feature type="region of interest" description="Disordered" evidence="1">
    <location>
        <begin position="70"/>
        <end position="90"/>
    </location>
</feature>
<accession>A0AAV9UUS3</accession>
<feature type="compositionally biased region" description="Basic and acidic residues" evidence="1">
    <location>
        <begin position="78"/>
        <end position="90"/>
    </location>
</feature>
<organism evidence="3 4">
    <name type="scientific">Orbilia blumenaviensis</name>
    <dbReference type="NCBI Taxonomy" id="1796055"/>
    <lineage>
        <taxon>Eukaryota</taxon>
        <taxon>Fungi</taxon>
        <taxon>Dikarya</taxon>
        <taxon>Ascomycota</taxon>
        <taxon>Pezizomycotina</taxon>
        <taxon>Orbiliomycetes</taxon>
        <taxon>Orbiliales</taxon>
        <taxon>Orbiliaceae</taxon>
        <taxon>Orbilia</taxon>
    </lineage>
</organism>
<dbReference type="EMBL" id="JAVHNS010000008">
    <property type="protein sequence ID" value="KAK6346191.1"/>
    <property type="molecule type" value="Genomic_DNA"/>
</dbReference>
<dbReference type="Proteomes" id="UP001373714">
    <property type="component" value="Unassembled WGS sequence"/>
</dbReference>
<proteinExistence type="predicted"/>
<evidence type="ECO:0000313" key="3">
    <source>
        <dbReference type="EMBL" id="KAK6346191.1"/>
    </source>
</evidence>
<dbReference type="GO" id="GO:0016747">
    <property type="term" value="F:acyltransferase activity, transferring groups other than amino-acyl groups"/>
    <property type="evidence" value="ECO:0007669"/>
    <property type="project" value="InterPro"/>
</dbReference>
<keyword evidence="4" id="KW-1185">Reference proteome</keyword>
<dbReference type="AlphaFoldDB" id="A0AAV9UUS3"/>
<dbReference type="CDD" id="cd04301">
    <property type="entry name" value="NAT_SF"/>
    <property type="match status" value="1"/>
</dbReference>
<name>A0AAV9UUS3_9PEZI</name>
<dbReference type="InterPro" id="IPR000182">
    <property type="entry name" value="GNAT_dom"/>
</dbReference>
<dbReference type="Gene3D" id="3.40.630.30">
    <property type="match status" value="1"/>
</dbReference>
<dbReference type="SUPFAM" id="SSF55729">
    <property type="entry name" value="Acyl-CoA N-acyltransferases (Nat)"/>
    <property type="match status" value="1"/>
</dbReference>
<dbReference type="InterPro" id="IPR016181">
    <property type="entry name" value="Acyl_CoA_acyltransferase"/>
</dbReference>
<comment type="caution">
    <text evidence="3">The sequence shown here is derived from an EMBL/GenBank/DDBJ whole genome shotgun (WGS) entry which is preliminary data.</text>
</comment>